<feature type="transmembrane region" description="Helical" evidence="1">
    <location>
        <begin position="37"/>
        <end position="59"/>
    </location>
</feature>
<evidence type="ECO:0000256" key="1">
    <source>
        <dbReference type="SAM" id="Phobius"/>
    </source>
</evidence>
<sequence>MMVTGIDTKSVNGADEKSRNAIIQAADPYFPHSPWRAVLSAVTLALIMLGFATAVSVVFDVGTVSLLHVVWFFVQGAVVASVGYFGRGVRIRNLETQGRIPKEENL</sequence>
<protein>
    <submittedName>
        <fullName evidence="2">Uncharacterized protein</fullName>
    </submittedName>
</protein>
<feature type="transmembrane region" description="Helical" evidence="1">
    <location>
        <begin position="65"/>
        <end position="85"/>
    </location>
</feature>
<keyword evidence="3" id="KW-1185">Reference proteome</keyword>
<accession>A0ABV3V5U6</accession>
<dbReference type="Proteomes" id="UP001558481">
    <property type="component" value="Unassembled WGS sequence"/>
</dbReference>
<reference evidence="2 3" key="1">
    <citation type="journal article" date="2024" name="Fungal Genet. Biol.">
        <title>The porcine skin microbiome exhibits broad fungal antagonism.</title>
        <authorList>
            <person name="De La Cruz K.F."/>
            <person name="Townsend E.C."/>
            <person name="Alex Cheong J.Z."/>
            <person name="Salamzade R."/>
            <person name="Liu A."/>
            <person name="Sandstrom S."/>
            <person name="Davila E."/>
            <person name="Huang L."/>
            <person name="Xu K.H."/>
            <person name="Wu S.Y."/>
            <person name="Meudt J.J."/>
            <person name="Shanmuganayagam D."/>
            <person name="Gibson A.L.F."/>
            <person name="Kalan L.R."/>
        </authorList>
    </citation>
    <scope>NUCLEOTIDE SEQUENCE [LARGE SCALE GENOMIC DNA]</scope>
    <source>
        <strain evidence="2 3">LK2625</strain>
    </source>
</reference>
<keyword evidence="1" id="KW-1133">Transmembrane helix</keyword>
<proteinExistence type="predicted"/>
<keyword evidence="1" id="KW-0812">Transmembrane</keyword>
<comment type="caution">
    <text evidence="2">The sequence shown here is derived from an EMBL/GenBank/DDBJ whole genome shotgun (WGS) entry which is preliminary data.</text>
</comment>
<evidence type="ECO:0000313" key="2">
    <source>
        <dbReference type="EMBL" id="MEX3595291.1"/>
    </source>
</evidence>
<name>A0ABV3V5U6_9MICC</name>
<keyword evidence="1" id="KW-0472">Membrane</keyword>
<organism evidence="2 3">
    <name type="scientific">Kocuria carniphila</name>
    <dbReference type="NCBI Taxonomy" id="262208"/>
    <lineage>
        <taxon>Bacteria</taxon>
        <taxon>Bacillati</taxon>
        <taxon>Actinomycetota</taxon>
        <taxon>Actinomycetes</taxon>
        <taxon>Micrococcales</taxon>
        <taxon>Micrococcaceae</taxon>
        <taxon>Kocuria</taxon>
    </lineage>
</organism>
<dbReference type="RefSeq" id="WP_095797011.1">
    <property type="nucleotide sequence ID" value="NZ_JALXKX010000078.1"/>
</dbReference>
<evidence type="ECO:0000313" key="3">
    <source>
        <dbReference type="Proteomes" id="UP001558481"/>
    </source>
</evidence>
<dbReference type="EMBL" id="JAYWLU010000011">
    <property type="protein sequence ID" value="MEX3595291.1"/>
    <property type="molecule type" value="Genomic_DNA"/>
</dbReference>
<gene>
    <name evidence="2" type="ORF">VVR66_11260</name>
</gene>